<reference evidence="3 4" key="1">
    <citation type="submission" date="2017-09" db="EMBL/GenBank/DDBJ databases">
        <title>Genomic, metabolic, and phenotypic characteristics of bacterial isolates from the natural microbiome of the model nematode Caenorhabditis elegans.</title>
        <authorList>
            <person name="Zimmermann J."/>
            <person name="Obeng N."/>
            <person name="Yang W."/>
            <person name="Obeng O."/>
            <person name="Kissoyan K."/>
            <person name="Pees B."/>
            <person name="Dirksen P."/>
            <person name="Hoppner M."/>
            <person name="Franke A."/>
            <person name="Rosenstiel P."/>
            <person name="Leippe M."/>
            <person name="Dierking K."/>
            <person name="Kaleta C."/>
            <person name="Schulenburg H."/>
        </authorList>
    </citation>
    <scope>NUCLEOTIDE SEQUENCE [LARGE SCALE GENOMIC DNA]</scope>
    <source>
        <strain evidence="3 4">MYb184</strain>
    </source>
</reference>
<evidence type="ECO:0000313" key="3">
    <source>
        <dbReference type="EMBL" id="PRC02938.1"/>
    </source>
</evidence>
<feature type="transmembrane region" description="Helical" evidence="2">
    <location>
        <begin position="247"/>
        <end position="272"/>
    </location>
</feature>
<feature type="coiled-coil region" evidence="1">
    <location>
        <begin position="78"/>
        <end position="105"/>
    </location>
</feature>
<comment type="caution">
    <text evidence="3">The sequence shown here is derived from an EMBL/GenBank/DDBJ whole genome shotgun (WGS) entry which is preliminary data.</text>
</comment>
<organism evidence="3 4">
    <name type="scientific">Pseudomonas cedrina</name>
    <dbReference type="NCBI Taxonomy" id="651740"/>
    <lineage>
        <taxon>Bacteria</taxon>
        <taxon>Pseudomonadati</taxon>
        <taxon>Pseudomonadota</taxon>
        <taxon>Gammaproteobacteria</taxon>
        <taxon>Pseudomonadales</taxon>
        <taxon>Pseudomonadaceae</taxon>
        <taxon>Pseudomonas</taxon>
    </lineage>
</organism>
<keyword evidence="2" id="KW-0472">Membrane</keyword>
<evidence type="ECO:0000256" key="1">
    <source>
        <dbReference type="SAM" id="Coils"/>
    </source>
</evidence>
<accession>A0A2S9DNX0</accession>
<dbReference type="AlphaFoldDB" id="A0A2S9DNX0"/>
<gene>
    <name evidence="3" type="ORF">CQ006_15235</name>
</gene>
<evidence type="ECO:0000256" key="2">
    <source>
        <dbReference type="SAM" id="Phobius"/>
    </source>
</evidence>
<sequence length="444" mass="50003">MPPSQREFDCLEEQRPRELDKNQHIGLIFEWDNGERLDPNISCHLTIGGKTTIHRLADGKNLFCPAPASEYVAQLLKDVDTNKNLDEAREQLAKALAEIIVHEKKEAAALKKIQDERNFVSNYAHLYYKQARGFALTGWRFSKNLKEWNDLINPFNQLSNALIAAWNAESTDGASWTKSLIQNYSKKQKDELIEALGFDPSQIDIEQLAEAYEYACFIYSDSPSKILIGKFLLEYVMAQNPEEVAEFSGAVLFEVVLGAILIYLTGGVGLVFRAARAITDNLLALLRKVGEILIKIANLIKSATIKSASLVRGVAGKAAKRVRIPRPQKINPEPMRQPSNTVQPPLRTAYTEEVGQLKNLGEQMRLEGESPENIARKLHQMRRDLGVKYKNLTPPDKLKEIHIRNTEKYGDELGPTVDWLRGRGKTWEQIIESSSRPGGKDLGL</sequence>
<keyword evidence="2" id="KW-1133">Transmembrane helix</keyword>
<dbReference type="EMBL" id="PCQE01000023">
    <property type="protein sequence ID" value="PRC02938.1"/>
    <property type="molecule type" value="Genomic_DNA"/>
</dbReference>
<keyword evidence="1" id="KW-0175">Coiled coil</keyword>
<proteinExistence type="predicted"/>
<dbReference type="Proteomes" id="UP000239458">
    <property type="component" value="Unassembled WGS sequence"/>
</dbReference>
<evidence type="ECO:0000313" key="4">
    <source>
        <dbReference type="Proteomes" id="UP000239458"/>
    </source>
</evidence>
<keyword evidence="2" id="KW-0812">Transmembrane</keyword>
<name>A0A2S9DNX0_PSECE</name>
<protein>
    <submittedName>
        <fullName evidence="3">Uncharacterized protein</fullName>
    </submittedName>
</protein>